<dbReference type="PROSITE" id="PS50110">
    <property type="entry name" value="RESPONSE_REGULATORY"/>
    <property type="match status" value="1"/>
</dbReference>
<dbReference type="Gene3D" id="3.40.50.2300">
    <property type="match status" value="1"/>
</dbReference>
<evidence type="ECO:0000256" key="12">
    <source>
        <dbReference type="SAM" id="Phobius"/>
    </source>
</evidence>
<dbReference type="Pfam" id="PF02518">
    <property type="entry name" value="HATPase_c"/>
    <property type="match status" value="1"/>
</dbReference>
<dbReference type="InterPro" id="IPR011006">
    <property type="entry name" value="CheY-like_superfamily"/>
</dbReference>
<keyword evidence="4" id="KW-1003">Cell membrane</keyword>
<evidence type="ECO:0000313" key="16">
    <source>
        <dbReference type="EMBL" id="GAA0747429.1"/>
    </source>
</evidence>
<evidence type="ECO:0000256" key="4">
    <source>
        <dbReference type="ARBA" id="ARBA00022475"/>
    </source>
</evidence>
<feature type="domain" description="Histidine kinase" evidence="13">
    <location>
        <begin position="574"/>
        <end position="793"/>
    </location>
</feature>
<dbReference type="InterPro" id="IPR005467">
    <property type="entry name" value="His_kinase_dom"/>
</dbReference>
<dbReference type="InterPro" id="IPR003594">
    <property type="entry name" value="HATPase_dom"/>
</dbReference>
<dbReference type="Pfam" id="PF02743">
    <property type="entry name" value="dCache_1"/>
    <property type="match status" value="1"/>
</dbReference>
<dbReference type="Gene3D" id="1.10.287.130">
    <property type="match status" value="1"/>
</dbReference>
<organism evidence="16 17">
    <name type="scientific">Ideonella azotifigens</name>
    <dbReference type="NCBI Taxonomy" id="513160"/>
    <lineage>
        <taxon>Bacteria</taxon>
        <taxon>Pseudomonadati</taxon>
        <taxon>Pseudomonadota</taxon>
        <taxon>Betaproteobacteria</taxon>
        <taxon>Burkholderiales</taxon>
        <taxon>Sphaerotilaceae</taxon>
        <taxon>Ideonella</taxon>
    </lineage>
</organism>
<keyword evidence="17" id="KW-1185">Reference proteome</keyword>
<dbReference type="CDD" id="cd12914">
    <property type="entry name" value="PDC1_DGC_like"/>
    <property type="match status" value="1"/>
</dbReference>
<dbReference type="Pfam" id="PF13185">
    <property type="entry name" value="GAF_2"/>
    <property type="match status" value="1"/>
</dbReference>
<dbReference type="InterPro" id="IPR003661">
    <property type="entry name" value="HisK_dim/P_dom"/>
</dbReference>
<dbReference type="Proteomes" id="UP001500279">
    <property type="component" value="Unassembled WGS sequence"/>
</dbReference>
<keyword evidence="10 12" id="KW-0472">Membrane</keyword>
<feature type="transmembrane region" description="Helical" evidence="12">
    <location>
        <begin position="25"/>
        <end position="49"/>
    </location>
</feature>
<dbReference type="Gene3D" id="3.30.450.20">
    <property type="entry name" value="PAS domain"/>
    <property type="match status" value="2"/>
</dbReference>
<dbReference type="SMART" id="SM00448">
    <property type="entry name" value="REC"/>
    <property type="match status" value="1"/>
</dbReference>
<dbReference type="InterPro" id="IPR003018">
    <property type="entry name" value="GAF"/>
</dbReference>
<dbReference type="CDD" id="cd00082">
    <property type="entry name" value="HisKA"/>
    <property type="match status" value="1"/>
</dbReference>
<keyword evidence="5 11" id="KW-0597">Phosphoprotein</keyword>
<dbReference type="SUPFAM" id="SSF47384">
    <property type="entry name" value="Homodimeric domain of signal transducing histidine kinase"/>
    <property type="match status" value="1"/>
</dbReference>
<dbReference type="SMART" id="SM00304">
    <property type="entry name" value="HAMP"/>
    <property type="match status" value="1"/>
</dbReference>
<dbReference type="CDD" id="cd12915">
    <property type="entry name" value="PDC2_DGC_like"/>
    <property type="match status" value="1"/>
</dbReference>
<feature type="transmembrane region" description="Helical" evidence="12">
    <location>
        <begin position="294"/>
        <end position="316"/>
    </location>
</feature>
<evidence type="ECO:0000256" key="11">
    <source>
        <dbReference type="PROSITE-ProRule" id="PRU00169"/>
    </source>
</evidence>
<dbReference type="SUPFAM" id="SSF55874">
    <property type="entry name" value="ATPase domain of HSP90 chaperone/DNA topoisomerase II/histidine kinase"/>
    <property type="match status" value="1"/>
</dbReference>
<dbReference type="CDD" id="cd06225">
    <property type="entry name" value="HAMP"/>
    <property type="match status" value="1"/>
</dbReference>
<dbReference type="SMART" id="SM00388">
    <property type="entry name" value="HisKA"/>
    <property type="match status" value="1"/>
</dbReference>
<accession>A0ABN1JW87</accession>
<dbReference type="SMART" id="SM00387">
    <property type="entry name" value="HATPase_c"/>
    <property type="match status" value="1"/>
</dbReference>
<protein>
    <recommendedName>
        <fullName evidence="3">histidine kinase</fullName>
        <ecNumber evidence="3">2.7.13.3</ecNumber>
    </recommendedName>
</protein>
<evidence type="ECO:0000256" key="5">
    <source>
        <dbReference type="ARBA" id="ARBA00022553"/>
    </source>
</evidence>
<dbReference type="SUPFAM" id="SSF52172">
    <property type="entry name" value="CheY-like"/>
    <property type="match status" value="1"/>
</dbReference>
<proteinExistence type="predicted"/>
<evidence type="ECO:0000256" key="9">
    <source>
        <dbReference type="ARBA" id="ARBA00022989"/>
    </source>
</evidence>
<keyword evidence="9 12" id="KW-1133">Transmembrane helix</keyword>
<dbReference type="Gene3D" id="3.30.450.40">
    <property type="match status" value="1"/>
</dbReference>
<evidence type="ECO:0000259" key="15">
    <source>
        <dbReference type="PROSITE" id="PS50885"/>
    </source>
</evidence>
<evidence type="ECO:0000256" key="6">
    <source>
        <dbReference type="ARBA" id="ARBA00022679"/>
    </source>
</evidence>
<keyword evidence="6" id="KW-0808">Transferase</keyword>
<reference evidence="16 17" key="1">
    <citation type="journal article" date="2019" name="Int. J. Syst. Evol. Microbiol.">
        <title>The Global Catalogue of Microorganisms (GCM) 10K type strain sequencing project: providing services to taxonomists for standard genome sequencing and annotation.</title>
        <authorList>
            <consortium name="The Broad Institute Genomics Platform"/>
            <consortium name="The Broad Institute Genome Sequencing Center for Infectious Disease"/>
            <person name="Wu L."/>
            <person name="Ma J."/>
        </authorList>
    </citation>
    <scope>NUCLEOTIDE SEQUENCE [LARGE SCALE GENOMIC DNA]</scope>
    <source>
        <strain evidence="16 17">JCM 15503</strain>
    </source>
</reference>
<name>A0ABN1JW87_9BURK</name>
<dbReference type="Pfam" id="PF00072">
    <property type="entry name" value="Response_reg"/>
    <property type="match status" value="1"/>
</dbReference>
<comment type="catalytic activity">
    <reaction evidence="1">
        <text>ATP + protein L-histidine = ADP + protein N-phospho-L-histidine.</text>
        <dbReference type="EC" id="2.7.13.3"/>
    </reaction>
</comment>
<dbReference type="SUPFAM" id="SSF55781">
    <property type="entry name" value="GAF domain-like"/>
    <property type="match status" value="1"/>
</dbReference>
<dbReference type="Pfam" id="PF00672">
    <property type="entry name" value="HAMP"/>
    <property type="match status" value="1"/>
</dbReference>
<evidence type="ECO:0000259" key="13">
    <source>
        <dbReference type="PROSITE" id="PS50109"/>
    </source>
</evidence>
<dbReference type="InterPro" id="IPR033479">
    <property type="entry name" value="dCache_1"/>
</dbReference>
<dbReference type="InterPro" id="IPR036097">
    <property type="entry name" value="HisK_dim/P_sf"/>
</dbReference>
<dbReference type="PROSITE" id="PS50109">
    <property type="entry name" value="HIS_KIN"/>
    <property type="match status" value="1"/>
</dbReference>
<keyword evidence="8" id="KW-0418">Kinase</keyword>
<dbReference type="PROSITE" id="PS50885">
    <property type="entry name" value="HAMP"/>
    <property type="match status" value="1"/>
</dbReference>
<dbReference type="Gene3D" id="3.30.565.10">
    <property type="entry name" value="Histidine kinase-like ATPase, C-terminal domain"/>
    <property type="match status" value="1"/>
</dbReference>
<feature type="modified residue" description="4-aspartylphosphate" evidence="11">
    <location>
        <position position="872"/>
    </location>
</feature>
<dbReference type="EC" id="2.7.13.3" evidence="3"/>
<comment type="subcellular location">
    <subcellularLocation>
        <location evidence="2">Cell membrane</location>
        <topology evidence="2">Multi-pass membrane protein</topology>
    </subcellularLocation>
</comment>
<dbReference type="Gene3D" id="6.10.340.10">
    <property type="match status" value="1"/>
</dbReference>
<evidence type="ECO:0000256" key="8">
    <source>
        <dbReference type="ARBA" id="ARBA00022777"/>
    </source>
</evidence>
<keyword evidence="7 12" id="KW-0812">Transmembrane</keyword>
<dbReference type="InterPro" id="IPR036890">
    <property type="entry name" value="HATPase_C_sf"/>
</dbReference>
<evidence type="ECO:0000259" key="14">
    <source>
        <dbReference type="PROSITE" id="PS50110"/>
    </source>
</evidence>
<dbReference type="EMBL" id="BAAAEW010000007">
    <property type="protein sequence ID" value="GAA0747429.1"/>
    <property type="molecule type" value="Genomic_DNA"/>
</dbReference>
<evidence type="ECO:0000256" key="3">
    <source>
        <dbReference type="ARBA" id="ARBA00012438"/>
    </source>
</evidence>
<evidence type="ECO:0000256" key="1">
    <source>
        <dbReference type="ARBA" id="ARBA00000085"/>
    </source>
</evidence>
<dbReference type="InterPro" id="IPR001789">
    <property type="entry name" value="Sig_transdc_resp-reg_receiver"/>
</dbReference>
<evidence type="ECO:0000256" key="2">
    <source>
        <dbReference type="ARBA" id="ARBA00004651"/>
    </source>
</evidence>
<dbReference type="PRINTS" id="PR00344">
    <property type="entry name" value="BCTRLSENSOR"/>
</dbReference>
<dbReference type="Pfam" id="PF00512">
    <property type="entry name" value="HisKA"/>
    <property type="match status" value="1"/>
</dbReference>
<sequence>MLGGEVLPLASDSPARRFPWRRSYLLSRLVLVVLSVVVPLTALQVVGLLRDKQAAEAEVHRNLEARVAIVAGRLEVVLGRAEQLLTFLASREELKAMSASRCVELLRGGADIGQPFNNVLLVDAEGQLVCAAAGAAVPVSFADREWFKQGMATDGFNLGRPVIGRLTGKQAAVLTLPVQSRLGTKVGMLTASIDLRQLAELLPRGDLPAQGTIAIVQSRAVFLARSPDPDLWIGRTVSQDVQDKRRKSPTGIIVATGADGIERTYATANLAKYDLSVWAGTPASLLYASSNHEIFWRAATVGLVTLLGLLAAFIGAHRLALPLHSMAATTRELAAGGLGMRADETLPGEFGEVAVEFNRLMNRQEDSAAQLRVSERRALRVSKLYEALSSMNQAIARGPEPQALFEEVCGICVRTRLAEVAWIGEVRGTTQGWVVAPVAWVGRGEGGTEGLLITLDADSQAQEGPISTALRLGRPTIANDLAGAEGGAGWHEFRRRHALSTLIVVPFMCDGAVVGVLGLGVGGGDIFDEPLVALLENMMHDITLALDSHKRKAARVALMDAEAANQAKTAFLSRMSHELRTPLNAILGFTQLLQLHSREALDETARQRLDNVFLAGTQLRALIDDVLDVSRIEAGQLSLQMMETGLQPLLDGVLRMSEPLAEKTGIALQAAYAHTPVLCVNTDPTRLRQVLLNLVSNGIKYSRPGGRVMLEVDQLDTQLQIRVIDHGIGMSQDQMAGLFQAFNRLGRENTPIEGTGIGLNLSRQLVELLGGTLTVASQENAGTQVTLRLPHGEGASGAVRIADLDPMRASGGLAPGSGPKGRVLYIEDNPVNAMLVEQLLGHWPEVQVVIASTGAQGLALAECLRPDLILLDMQLPDMTGLELLARLRARDSTGHLRVIALSASAMAADIEAARRAGAEAYWAKPMDFGEVLQGVAARLNG</sequence>
<feature type="domain" description="Response regulatory" evidence="14">
    <location>
        <begin position="822"/>
        <end position="939"/>
    </location>
</feature>
<evidence type="ECO:0000256" key="7">
    <source>
        <dbReference type="ARBA" id="ARBA00022692"/>
    </source>
</evidence>
<evidence type="ECO:0000256" key="10">
    <source>
        <dbReference type="ARBA" id="ARBA00023136"/>
    </source>
</evidence>
<gene>
    <name evidence="16" type="ORF">GCM10009107_15920</name>
</gene>
<dbReference type="InterPro" id="IPR029016">
    <property type="entry name" value="GAF-like_dom_sf"/>
</dbReference>
<feature type="domain" description="HAMP" evidence="15">
    <location>
        <begin position="317"/>
        <end position="369"/>
    </location>
</feature>
<dbReference type="PANTHER" id="PTHR43047">
    <property type="entry name" value="TWO-COMPONENT HISTIDINE PROTEIN KINASE"/>
    <property type="match status" value="1"/>
</dbReference>
<dbReference type="InterPro" id="IPR003660">
    <property type="entry name" value="HAMP_dom"/>
</dbReference>
<comment type="caution">
    <text evidence="16">The sequence shown here is derived from an EMBL/GenBank/DDBJ whole genome shotgun (WGS) entry which is preliminary data.</text>
</comment>
<evidence type="ECO:0000313" key="17">
    <source>
        <dbReference type="Proteomes" id="UP001500279"/>
    </source>
</evidence>
<dbReference type="InterPro" id="IPR004358">
    <property type="entry name" value="Sig_transdc_His_kin-like_C"/>
</dbReference>